<organism evidence="2">
    <name type="scientific">bioreactor metagenome</name>
    <dbReference type="NCBI Taxonomy" id="1076179"/>
    <lineage>
        <taxon>unclassified sequences</taxon>
        <taxon>metagenomes</taxon>
        <taxon>ecological metagenomes</taxon>
    </lineage>
</organism>
<proteinExistence type="predicted"/>
<evidence type="ECO:0000256" key="1">
    <source>
        <dbReference type="SAM" id="MobiDB-lite"/>
    </source>
</evidence>
<dbReference type="AlphaFoldDB" id="A0A645GRR5"/>
<evidence type="ECO:0000313" key="2">
    <source>
        <dbReference type="EMBL" id="MPN28906.1"/>
    </source>
</evidence>
<feature type="compositionally biased region" description="Polar residues" evidence="1">
    <location>
        <begin position="64"/>
        <end position="103"/>
    </location>
</feature>
<accession>A0A645GRR5</accession>
<evidence type="ECO:0008006" key="3">
    <source>
        <dbReference type="Google" id="ProtNLM"/>
    </source>
</evidence>
<dbReference type="EMBL" id="VSSQ01079364">
    <property type="protein sequence ID" value="MPN28906.1"/>
    <property type="molecule type" value="Genomic_DNA"/>
</dbReference>
<protein>
    <recommendedName>
        <fullName evidence="3">DUF5666 domain-containing protein</fullName>
    </recommendedName>
</protein>
<feature type="region of interest" description="Disordered" evidence="1">
    <location>
        <begin position="64"/>
        <end position="120"/>
    </location>
</feature>
<name>A0A645GRR5_9ZZZZ</name>
<comment type="caution">
    <text evidence="2">The sequence shown here is derived from an EMBL/GenBank/DDBJ whole genome shotgun (WGS) entry which is preliminary data.</text>
</comment>
<gene>
    <name evidence="2" type="ORF">SDC9_176351</name>
</gene>
<feature type="region of interest" description="Disordered" evidence="1">
    <location>
        <begin position="1"/>
        <end position="41"/>
    </location>
</feature>
<reference evidence="2" key="1">
    <citation type="submission" date="2019-08" db="EMBL/GenBank/DDBJ databases">
        <authorList>
            <person name="Kucharzyk K."/>
            <person name="Murdoch R.W."/>
            <person name="Higgins S."/>
            <person name="Loffler F."/>
        </authorList>
    </citation>
    <scope>NUCLEOTIDE SEQUENCE</scope>
</reference>
<sequence length="162" mass="16694">MPQGERPTGEMPSGSKRGTGEAKAGKNETGLSNESSDSDVKTVMGTVKSIVGNEVVLIVAQKSNASAESTNQGKSANTTDDSSQAGSVNQQSDSATGTKAVDNSDTSAESSAQEETETYLIPVGMSIGNKDFTSIKAGNTLKIYFGTDSNDGSEMITAVELR</sequence>